<comment type="caution">
    <text evidence="7">The sequence shown here is derived from an EMBL/GenBank/DDBJ whole genome shotgun (WGS) entry which is preliminary data.</text>
</comment>
<evidence type="ECO:0000256" key="3">
    <source>
        <dbReference type="ARBA" id="ARBA00023157"/>
    </source>
</evidence>
<keyword evidence="8" id="KW-1185">Reference proteome</keyword>
<feature type="transmembrane region" description="Helical" evidence="5">
    <location>
        <begin position="150"/>
        <end position="172"/>
    </location>
</feature>
<dbReference type="EMBL" id="VWPO01003963">
    <property type="protein sequence ID" value="NXY78055.1"/>
    <property type="molecule type" value="Genomic_DNA"/>
</dbReference>
<keyword evidence="3 4" id="KW-1015">Disulfide bond</keyword>
<keyword evidence="5" id="KW-1133">Transmembrane helix</keyword>
<keyword evidence="5" id="KW-0472">Membrane</keyword>
<feature type="non-terminal residue" evidence="7">
    <location>
        <position position="1"/>
    </location>
</feature>
<dbReference type="Proteomes" id="UP000583049">
    <property type="component" value="Unassembled WGS sequence"/>
</dbReference>
<feature type="non-terminal residue" evidence="7">
    <location>
        <position position="183"/>
    </location>
</feature>
<organism evidence="7 8">
    <name type="scientific">Glareola pratincola</name>
    <name type="common">Collared pratincole</name>
    <name type="synonym">Hirundo pratincola</name>
    <dbReference type="NCBI Taxonomy" id="43316"/>
    <lineage>
        <taxon>Eukaryota</taxon>
        <taxon>Metazoa</taxon>
        <taxon>Chordata</taxon>
        <taxon>Craniata</taxon>
        <taxon>Vertebrata</taxon>
        <taxon>Euteleostomi</taxon>
        <taxon>Archelosauria</taxon>
        <taxon>Archosauria</taxon>
        <taxon>Dinosauria</taxon>
        <taxon>Saurischia</taxon>
        <taxon>Theropoda</taxon>
        <taxon>Coelurosauria</taxon>
        <taxon>Aves</taxon>
        <taxon>Neognathae</taxon>
        <taxon>Neoaves</taxon>
        <taxon>Charadriiformes</taxon>
        <taxon>Glareolidae</taxon>
        <taxon>Glareola</taxon>
    </lineage>
</organism>
<dbReference type="AlphaFoldDB" id="A0A7L4MMX7"/>
<dbReference type="InterPro" id="IPR036772">
    <property type="entry name" value="SRCR-like_dom_sf"/>
</dbReference>
<dbReference type="InterPro" id="IPR001190">
    <property type="entry name" value="SRCR"/>
</dbReference>
<evidence type="ECO:0000313" key="8">
    <source>
        <dbReference type="Proteomes" id="UP000583049"/>
    </source>
</evidence>
<comment type="caution">
    <text evidence="4">Lacks conserved residue(s) required for the propagation of feature annotation.</text>
</comment>
<protein>
    <submittedName>
        <fullName evidence="7">C163A protein</fullName>
    </submittedName>
</protein>
<dbReference type="FunFam" id="3.10.250.10:FF:000009">
    <property type="entry name" value="WC1"/>
    <property type="match status" value="1"/>
</dbReference>
<dbReference type="Gene3D" id="3.10.250.10">
    <property type="entry name" value="SRCR-like domain"/>
    <property type="match status" value="1"/>
</dbReference>
<feature type="disulfide bond" evidence="4">
    <location>
        <begin position="52"/>
        <end position="113"/>
    </location>
</feature>
<dbReference type="PROSITE" id="PS50287">
    <property type="entry name" value="SRCR_2"/>
    <property type="match status" value="1"/>
</dbReference>
<evidence type="ECO:0000256" key="5">
    <source>
        <dbReference type="SAM" id="Phobius"/>
    </source>
</evidence>
<name>A0A7L4MMX7_GLAPT</name>
<proteinExistence type="predicted"/>
<dbReference type="GO" id="GO:0016020">
    <property type="term" value="C:membrane"/>
    <property type="evidence" value="ECO:0007669"/>
    <property type="project" value="InterPro"/>
</dbReference>
<feature type="domain" description="SRCR" evidence="6">
    <location>
        <begin position="14"/>
        <end position="114"/>
    </location>
</feature>
<feature type="disulfide bond" evidence="4">
    <location>
        <begin position="39"/>
        <end position="103"/>
    </location>
</feature>
<sequence>CPGSSLPSPDREKICAVGGENGCSCQVEVWHRGSWGMVCEDSWNMWGAEVACRQLGCGPAVSALAEAAFGEGSGPIWLERVEFPGTEPSLQNCWSRPGHSYACRHKEDAAVYCSGLGCAGPPPLPGLVLPSLCSCHARPTRGSLTGSGRISLPIIICIVLGALLCLLLALLARQVRSTRAAQC</sequence>
<keyword evidence="2" id="KW-0677">Repeat</keyword>
<evidence type="ECO:0000313" key="7">
    <source>
        <dbReference type="EMBL" id="NXY78055.1"/>
    </source>
</evidence>
<evidence type="ECO:0000256" key="1">
    <source>
        <dbReference type="ARBA" id="ARBA00022729"/>
    </source>
</evidence>
<gene>
    <name evidence="7" type="primary">Cd163_1</name>
    <name evidence="7" type="ORF">GLAPRA_R02910</name>
</gene>
<dbReference type="PRINTS" id="PR00258">
    <property type="entry name" value="SPERACTRCPTR"/>
</dbReference>
<evidence type="ECO:0000259" key="6">
    <source>
        <dbReference type="PROSITE" id="PS50287"/>
    </source>
</evidence>
<reference evidence="7 8" key="1">
    <citation type="submission" date="2019-09" db="EMBL/GenBank/DDBJ databases">
        <title>Bird 10,000 Genomes (B10K) Project - Family phase.</title>
        <authorList>
            <person name="Zhang G."/>
        </authorList>
    </citation>
    <scope>NUCLEOTIDE SEQUENCE [LARGE SCALE GENOMIC DNA]</scope>
    <source>
        <strain evidence="7">B10K-CU-031-08</strain>
        <tissue evidence="7">Muscle</tissue>
    </source>
</reference>
<evidence type="ECO:0000256" key="4">
    <source>
        <dbReference type="PROSITE-ProRule" id="PRU00196"/>
    </source>
</evidence>
<keyword evidence="5" id="KW-0812">Transmembrane</keyword>
<accession>A0A7L4MMX7</accession>
<dbReference type="PANTHER" id="PTHR19331">
    <property type="entry name" value="SCAVENGER RECEPTOR DOMAIN-CONTAINING"/>
    <property type="match status" value="1"/>
</dbReference>
<evidence type="ECO:0000256" key="2">
    <source>
        <dbReference type="ARBA" id="ARBA00022737"/>
    </source>
</evidence>
<dbReference type="SMART" id="SM00202">
    <property type="entry name" value="SR"/>
    <property type="match status" value="1"/>
</dbReference>
<dbReference type="Pfam" id="PF00530">
    <property type="entry name" value="SRCR"/>
    <property type="match status" value="1"/>
</dbReference>
<keyword evidence="1" id="KW-0732">Signal</keyword>
<dbReference type="SUPFAM" id="SSF56487">
    <property type="entry name" value="SRCR-like"/>
    <property type="match status" value="1"/>
</dbReference>